<dbReference type="RefSeq" id="WP_264497934.1">
    <property type="nucleotide sequence ID" value="NZ_CP109947.1"/>
</dbReference>
<dbReference type="EMBL" id="CP125967">
    <property type="protein sequence ID" value="WWO38015.1"/>
    <property type="molecule type" value="Genomic_DNA"/>
</dbReference>
<keyword evidence="2" id="KW-1185">Reference proteome</keyword>
<reference evidence="1 2" key="1">
    <citation type="journal article" date="2024" name="Front. Plant Sci.">
        <title>Comprehensive phenomic and genomic studies of the species, Pectobacterium cacticida and proposal for reclassification as Alcorniella cacticida comb. nov.</title>
        <authorList>
            <person name="Jonca J."/>
            <person name="Pirhonen M."/>
            <person name="Waleron M.M."/>
            <person name="Gawor J."/>
            <person name="Mrozik A."/>
            <person name="Smoktunowicz M."/>
            <person name="Waleron K."/>
            <person name="Waleron M."/>
        </authorList>
    </citation>
    <scope>NUCLEOTIDE SEQUENCE [LARGE SCALE GENOMIC DNA]</scope>
    <source>
        <strain evidence="1 2">DPMP6</strain>
    </source>
</reference>
<evidence type="ECO:0008006" key="3">
    <source>
        <dbReference type="Google" id="ProtNLM"/>
    </source>
</evidence>
<name>A0ABZ2GAW8_9GAMM</name>
<dbReference type="NCBIfam" id="NF047593">
    <property type="entry name" value="IS66_ISAeme5_TnpA"/>
    <property type="match status" value="1"/>
</dbReference>
<dbReference type="Proteomes" id="UP001379444">
    <property type="component" value="Chromosome"/>
</dbReference>
<protein>
    <recommendedName>
        <fullName evidence="3">Transposase</fullName>
    </recommendedName>
</protein>
<organism evidence="1 2">
    <name type="scientific">Pectobacterium cacticida</name>
    <dbReference type="NCBI Taxonomy" id="69221"/>
    <lineage>
        <taxon>Bacteria</taxon>
        <taxon>Pseudomonadati</taxon>
        <taxon>Pseudomonadota</taxon>
        <taxon>Gammaproteobacteria</taxon>
        <taxon>Enterobacterales</taxon>
        <taxon>Pectobacteriaceae</taxon>
        <taxon>Pectobacterium</taxon>
    </lineage>
</organism>
<accession>A0ABZ2GAW8</accession>
<evidence type="ECO:0000313" key="1">
    <source>
        <dbReference type="EMBL" id="WWO38015.1"/>
    </source>
</evidence>
<gene>
    <name evidence="1" type="ORF">QNA12_16065</name>
</gene>
<proteinExistence type="predicted"/>
<sequence length="98" mass="11202">MAKRYSHRERQQHLDAWQQSGLTKQQYCQQQDINVATFYYWLKHHHDDAAVPAAFIPARRVMPGNYNADTVMLNLPNGSSVSCLPAQLRAVMQALSLC</sequence>
<evidence type="ECO:0000313" key="2">
    <source>
        <dbReference type="Proteomes" id="UP001379444"/>
    </source>
</evidence>